<sequence>MKLKIKLLLAAFVVVCLIAVVYFSFVRSDEVKIATVLSTEPIRATRMVEHENCSVTGILGTFTQESLSRWHPAQRECRTILMIQSLQGRSLPPFSSNEPRTCVITKSLEQIIVGYDVIYRIGDTIGKVRMPYEPTVFIPLNENGQLDLTMSSKAACETLREGAKGILPFYCMKPDDLPKAYQPSTVLEVKTGKNTFGMFE</sequence>
<reference evidence="1 2" key="1">
    <citation type="submission" date="2019-03" db="EMBL/GenBank/DDBJ databases">
        <title>Genomic analyses of the natural microbiome of Caenorhabditis elegans.</title>
        <authorList>
            <person name="Samuel B."/>
        </authorList>
    </citation>
    <scope>NUCLEOTIDE SEQUENCE [LARGE SCALE GENOMIC DNA]</scope>
    <source>
        <strain evidence="1 2">JUb102</strain>
    </source>
</reference>
<dbReference type="EMBL" id="SMAS01000002">
    <property type="protein sequence ID" value="TCT36614.1"/>
    <property type="molecule type" value="Genomic_DNA"/>
</dbReference>
<dbReference type="Proteomes" id="UP000295055">
    <property type="component" value="Unassembled WGS sequence"/>
</dbReference>
<dbReference type="RefSeq" id="WP_036953106.1">
    <property type="nucleotide sequence ID" value="NZ_CABKTH010000004.1"/>
</dbReference>
<protein>
    <submittedName>
        <fullName evidence="1">Uncharacterized protein</fullName>
    </submittedName>
</protein>
<dbReference type="AlphaFoldDB" id="A0A4V2V407"/>
<accession>A0A4V2V407</accession>
<gene>
    <name evidence="1" type="ORF">EC835_10263</name>
</gene>
<dbReference type="NCBIfam" id="NF041435">
    <property type="entry name" value="UmoD"/>
    <property type="match status" value="1"/>
</dbReference>
<proteinExistence type="predicted"/>
<evidence type="ECO:0000313" key="1">
    <source>
        <dbReference type="EMBL" id="TCT36614.1"/>
    </source>
</evidence>
<name>A0A4V2V407_9GAMM</name>
<evidence type="ECO:0000313" key="2">
    <source>
        <dbReference type="Proteomes" id="UP000295055"/>
    </source>
</evidence>
<dbReference type="OrthoDB" id="9132795at2"/>
<organism evidence="1 2">
    <name type="scientific">Providencia alcalifaciens</name>
    <dbReference type="NCBI Taxonomy" id="126385"/>
    <lineage>
        <taxon>Bacteria</taxon>
        <taxon>Pseudomonadati</taxon>
        <taxon>Pseudomonadota</taxon>
        <taxon>Gammaproteobacteria</taxon>
        <taxon>Enterobacterales</taxon>
        <taxon>Morganellaceae</taxon>
        <taxon>Providencia</taxon>
    </lineage>
</organism>
<comment type="caution">
    <text evidence="1">The sequence shown here is derived from an EMBL/GenBank/DDBJ whole genome shotgun (WGS) entry which is preliminary data.</text>
</comment>